<evidence type="ECO:0000313" key="2">
    <source>
        <dbReference type="EMBL" id="CDO89288.1"/>
    </source>
</evidence>
<reference evidence="2" key="1">
    <citation type="journal article" date="2014" name="Genome Announc.">
        <title>Draft Genome Sequence of Mycobacterium triplex DSM 44626.</title>
        <authorList>
            <person name="Sassi M."/>
            <person name="Croce O."/>
            <person name="Robert C."/>
            <person name="Raoult D."/>
            <person name="Drancourt M."/>
        </authorList>
    </citation>
    <scope>NUCLEOTIDE SEQUENCE [LARGE SCALE GENOMIC DNA]</scope>
    <source>
        <strain evidence="2">DSM 44626</strain>
    </source>
</reference>
<dbReference type="STRING" id="47839.BN973_03662"/>
<proteinExistence type="predicted"/>
<dbReference type="AlphaFoldDB" id="A0A024K1C1"/>
<dbReference type="HOGENOM" id="CLU_041774_0_0_11"/>
<feature type="region of interest" description="Disordered" evidence="1">
    <location>
        <begin position="218"/>
        <end position="238"/>
    </location>
</feature>
<evidence type="ECO:0008006" key="3">
    <source>
        <dbReference type="Google" id="ProtNLM"/>
    </source>
</evidence>
<reference evidence="2" key="2">
    <citation type="submission" date="2014-04" db="EMBL/GenBank/DDBJ databases">
        <authorList>
            <person name="Urmite Genomes U."/>
        </authorList>
    </citation>
    <scope>NUCLEOTIDE SEQUENCE</scope>
    <source>
        <strain evidence="2">DSM 44626</strain>
    </source>
</reference>
<name>A0A024K1C1_9MYCO</name>
<sequence>MPPARFTTPAVTDRSRRRQYRRHRRWLPVLLAWVFVVEIAVAAAVPLDARNGRIRPAQLVAPAHSRPTAGRAPLIVGDRQVRLIGPGGPTADRLLARIASEMRTAIEKVEAFWGVDWSRDISVLVAGSDDEFRAAAGGGPPSQWADIAAVTVADRIDPAHRVVAGQRMVFAPGAATMSDSALRIVLTHELFHYASRADTALDAPQWLAEGTADFVARPDTPVPAEARSQPVSLPSDIDLNTPGPQRSVAYDRAWWFARFVAGTFGAPKLRAYYLAVCGVAHVEPFTAARDVLDIDSVGLLGRWQQWMVGGA</sequence>
<organism evidence="2">
    <name type="scientific">Mycobacterium triplex</name>
    <dbReference type="NCBI Taxonomy" id="47839"/>
    <lineage>
        <taxon>Bacteria</taxon>
        <taxon>Bacillati</taxon>
        <taxon>Actinomycetota</taxon>
        <taxon>Actinomycetes</taxon>
        <taxon>Mycobacteriales</taxon>
        <taxon>Mycobacteriaceae</taxon>
        <taxon>Mycobacterium</taxon>
        <taxon>Mycobacterium simiae complex</taxon>
    </lineage>
</organism>
<accession>A0A024K1C1</accession>
<dbReference type="Proteomes" id="UP000028880">
    <property type="component" value="Unassembled WGS sequence"/>
</dbReference>
<gene>
    <name evidence="2" type="ORF">BN973_03662</name>
</gene>
<protein>
    <recommendedName>
        <fullName evidence="3">DUF4157 domain-containing protein</fullName>
    </recommendedName>
</protein>
<dbReference type="EMBL" id="HG964446">
    <property type="protein sequence ID" value="CDO89288.1"/>
    <property type="molecule type" value="Genomic_DNA"/>
</dbReference>
<dbReference type="eggNOG" id="COG0308">
    <property type="taxonomic scope" value="Bacteria"/>
</dbReference>
<evidence type="ECO:0000256" key="1">
    <source>
        <dbReference type="SAM" id="MobiDB-lite"/>
    </source>
</evidence>